<reference evidence="3" key="1">
    <citation type="submission" date="2017-04" db="EMBL/GenBank/DDBJ databases">
        <title>Population genomics of picophytoplankton unveils novel chromosome hypervariability.</title>
        <authorList>
            <consortium name="DOE Joint Genome Institute"/>
            <person name="Blanc-Mathieu R."/>
            <person name="Krasovec M."/>
            <person name="Hebrard M."/>
            <person name="Yau S."/>
            <person name="Desgranges E."/>
            <person name="Martin J."/>
            <person name="Schackwitz W."/>
            <person name="Kuo A."/>
            <person name="Salin G."/>
            <person name="Donnadieu C."/>
            <person name="Desdevises Y."/>
            <person name="Sanchez-Ferandin S."/>
            <person name="Moreau H."/>
            <person name="Rivals E."/>
            <person name="Grigoriev I.V."/>
            <person name="Grimsley N."/>
            <person name="Eyre-Walker A."/>
            <person name="Piganeau G."/>
        </authorList>
    </citation>
    <scope>NUCLEOTIDE SEQUENCE [LARGE SCALE GENOMIC DNA]</scope>
    <source>
        <strain evidence="3">RCC 1115</strain>
    </source>
</reference>
<sequence>MTRCDVTAARAVAIVTGANAGLGRETARALVKKGYAVVLATRDVERGERAAAEVRAAAAGAGAGGTAEAMRADLADFESIRRFARAFEAKYERLDALVCNAGVMALPNRETTVDGNETQMQVNHLGHFLLTSLLLPTMLKTPSNDKRIVNVSSVAHNFGTLDFHNINSEGFFGYPFLGWATYGRTKMANVLFTNELHRRLRASGIDDVCVNAVHPGVVDTELNRNLSLDFYPQLKRMGQLITPEQGARGQIALALDEKYLGVSGKYVSEMSNDGRPGVHEVMRSNGFSYDTEAWARLWKDSVRLTDAEWTI</sequence>
<dbReference type="PRINTS" id="PR00081">
    <property type="entry name" value="GDHRDH"/>
</dbReference>
<dbReference type="Gene3D" id="3.40.50.720">
    <property type="entry name" value="NAD(P)-binding Rossmann-like Domain"/>
    <property type="match status" value="1"/>
</dbReference>
<dbReference type="InterPro" id="IPR002347">
    <property type="entry name" value="SDR_fam"/>
</dbReference>
<dbReference type="AlphaFoldDB" id="A0A1Y5I130"/>
<protein>
    <submittedName>
        <fullName evidence="3">Short-chain dehydrogenase/reductase SDR</fullName>
    </submittedName>
</protein>
<evidence type="ECO:0000256" key="1">
    <source>
        <dbReference type="ARBA" id="ARBA00006484"/>
    </source>
</evidence>
<dbReference type="Pfam" id="PF00106">
    <property type="entry name" value="adh_short"/>
    <property type="match status" value="2"/>
</dbReference>
<gene>
    <name evidence="3" type="ORF">BE221DRAFT_61571</name>
</gene>
<name>A0A1Y5I130_OSTTA</name>
<organism evidence="3">
    <name type="scientific">Ostreococcus tauri</name>
    <name type="common">Marine green alga</name>
    <dbReference type="NCBI Taxonomy" id="70448"/>
    <lineage>
        <taxon>Eukaryota</taxon>
        <taxon>Viridiplantae</taxon>
        <taxon>Chlorophyta</taxon>
        <taxon>Mamiellophyceae</taxon>
        <taxon>Mamiellales</taxon>
        <taxon>Bathycoccaceae</taxon>
        <taxon>Ostreococcus</taxon>
    </lineage>
</organism>
<evidence type="ECO:0000313" key="3">
    <source>
        <dbReference type="EMBL" id="OUS42397.1"/>
    </source>
</evidence>
<dbReference type="EMBL" id="KZ155838">
    <property type="protein sequence ID" value="OUS42397.1"/>
    <property type="molecule type" value="Genomic_DNA"/>
</dbReference>
<dbReference type="CDD" id="cd05327">
    <property type="entry name" value="retinol-DH_like_SDR_c_like"/>
    <property type="match status" value="1"/>
</dbReference>
<dbReference type="PANTHER" id="PTHR24320">
    <property type="entry name" value="RETINOL DEHYDROGENASE"/>
    <property type="match status" value="1"/>
</dbReference>
<accession>A0A1Y5I130</accession>
<dbReference type="InterPro" id="IPR036291">
    <property type="entry name" value="NAD(P)-bd_dom_sf"/>
</dbReference>
<dbReference type="eggNOG" id="KOG1208">
    <property type="taxonomic scope" value="Eukaryota"/>
</dbReference>
<dbReference type="SUPFAM" id="SSF51735">
    <property type="entry name" value="NAD(P)-binding Rossmann-fold domains"/>
    <property type="match status" value="1"/>
</dbReference>
<evidence type="ECO:0000256" key="2">
    <source>
        <dbReference type="ARBA" id="ARBA00023002"/>
    </source>
</evidence>
<keyword evidence="2" id="KW-0560">Oxidoreductase</keyword>
<dbReference type="PANTHER" id="PTHR24320:SF152">
    <property type="entry name" value="SHORT-CHAIN DEHYDROGENASE_REDUCTASE FAMILY PROTEIN"/>
    <property type="match status" value="1"/>
</dbReference>
<dbReference type="GO" id="GO:0016491">
    <property type="term" value="F:oxidoreductase activity"/>
    <property type="evidence" value="ECO:0007669"/>
    <property type="project" value="UniProtKB-KW"/>
</dbReference>
<proteinExistence type="inferred from homology"/>
<dbReference type="Proteomes" id="UP000195557">
    <property type="component" value="Unassembled WGS sequence"/>
</dbReference>
<comment type="similarity">
    <text evidence="1">Belongs to the short-chain dehydrogenases/reductases (SDR) family.</text>
</comment>